<keyword evidence="1" id="KW-1133">Transmembrane helix</keyword>
<comment type="caution">
    <text evidence="2">The sequence shown here is derived from an EMBL/GenBank/DDBJ whole genome shotgun (WGS) entry which is preliminary data.</text>
</comment>
<evidence type="ECO:0000256" key="1">
    <source>
        <dbReference type="SAM" id="Phobius"/>
    </source>
</evidence>
<feature type="transmembrane region" description="Helical" evidence="1">
    <location>
        <begin position="20"/>
        <end position="42"/>
    </location>
</feature>
<organism evidence="2 3">
    <name type="scientific">Pseudomonas parafulva</name>
    <dbReference type="NCBI Taxonomy" id="157782"/>
    <lineage>
        <taxon>Bacteria</taxon>
        <taxon>Pseudomonadati</taxon>
        <taxon>Pseudomonadota</taxon>
        <taxon>Gammaproteobacteria</taxon>
        <taxon>Pseudomonadales</taxon>
        <taxon>Pseudomonadaceae</taxon>
        <taxon>Pseudomonas</taxon>
    </lineage>
</organism>
<evidence type="ECO:0000313" key="2">
    <source>
        <dbReference type="EMBL" id="KTT19052.1"/>
    </source>
</evidence>
<feature type="transmembrane region" description="Helical" evidence="1">
    <location>
        <begin position="107"/>
        <end position="124"/>
    </location>
</feature>
<keyword evidence="1" id="KW-0472">Membrane</keyword>
<feature type="transmembrane region" description="Helical" evidence="1">
    <location>
        <begin position="82"/>
        <end position="101"/>
    </location>
</feature>
<feature type="transmembrane region" description="Helical" evidence="1">
    <location>
        <begin position="164"/>
        <end position="185"/>
    </location>
</feature>
<dbReference type="EMBL" id="LDSN01000012">
    <property type="protein sequence ID" value="KTT19052.1"/>
    <property type="molecule type" value="Genomic_DNA"/>
</dbReference>
<proteinExistence type="predicted"/>
<name>A0AAJ0LLS3_9PSED</name>
<protein>
    <submittedName>
        <fullName evidence="2">Uncharacterized protein</fullName>
    </submittedName>
</protein>
<reference evidence="2 3" key="1">
    <citation type="journal article" date="2016" name="Front. Microbiol.">
        <title>Genomic Resource of Rice Seed Associated Bacteria.</title>
        <authorList>
            <person name="Midha S."/>
            <person name="Bansal K."/>
            <person name="Sharma S."/>
            <person name="Kumar N."/>
            <person name="Patil P.P."/>
            <person name="Chaudhry V."/>
            <person name="Patil P.B."/>
        </authorList>
    </citation>
    <scope>NUCLEOTIDE SEQUENCE [LARGE SCALE GENOMIC DNA]</scope>
    <source>
        <strain evidence="2 3">NS96</strain>
    </source>
</reference>
<sequence>MKYRGRLSAEQFEAFMARYFPTFMGGSLLCMLAGGGGIAMWQHGYLRGMPDGRMYALAAGLILFLLISVGQIALIRGFRWGVWLVLPSLLGPALAAVGLFGTRYAGAGQMGILVMSLAGLLVINSKKHRAMRKRLEEMRLQRKGVIPATLSDEFPDGPPPDKPWMTYLVLGLVAIIILGKIYLFFWG</sequence>
<dbReference type="Proteomes" id="UP000071644">
    <property type="component" value="Unassembled WGS sequence"/>
</dbReference>
<keyword evidence="1" id="KW-0812">Transmembrane</keyword>
<dbReference type="AlphaFoldDB" id="A0AAJ0LLS3"/>
<accession>A0AAJ0LLS3</accession>
<gene>
    <name evidence="2" type="ORF">NS96R_05675</name>
</gene>
<evidence type="ECO:0000313" key="3">
    <source>
        <dbReference type="Proteomes" id="UP000071644"/>
    </source>
</evidence>
<dbReference type="RefSeq" id="WP_058637831.1">
    <property type="nucleotide sequence ID" value="NZ_LDSN01000012.1"/>
</dbReference>
<feature type="transmembrane region" description="Helical" evidence="1">
    <location>
        <begin position="54"/>
        <end position="75"/>
    </location>
</feature>